<feature type="domain" description="UspA" evidence="1">
    <location>
        <begin position="17"/>
        <end position="146"/>
    </location>
</feature>
<dbReference type="Gene3D" id="3.40.50.12370">
    <property type="match status" value="1"/>
</dbReference>
<evidence type="ECO:0000313" key="2">
    <source>
        <dbReference type="EMBL" id="CAI2377194.1"/>
    </source>
</evidence>
<dbReference type="EMBL" id="CAMPGE010018812">
    <property type="protein sequence ID" value="CAI2377194.1"/>
    <property type="molecule type" value="Genomic_DNA"/>
</dbReference>
<protein>
    <recommendedName>
        <fullName evidence="1">UspA domain-containing protein</fullName>
    </recommendedName>
</protein>
<organism evidence="2 3">
    <name type="scientific">Euplotes crassus</name>
    <dbReference type="NCBI Taxonomy" id="5936"/>
    <lineage>
        <taxon>Eukaryota</taxon>
        <taxon>Sar</taxon>
        <taxon>Alveolata</taxon>
        <taxon>Ciliophora</taxon>
        <taxon>Intramacronucleata</taxon>
        <taxon>Spirotrichea</taxon>
        <taxon>Hypotrichia</taxon>
        <taxon>Euplotida</taxon>
        <taxon>Euplotidae</taxon>
        <taxon>Moneuplotes</taxon>
    </lineage>
</organism>
<name>A0AAD2D1B0_EUPCR</name>
<dbReference type="SUPFAM" id="SSF52402">
    <property type="entry name" value="Adenine nucleotide alpha hydrolases-like"/>
    <property type="match status" value="2"/>
</dbReference>
<keyword evidence="3" id="KW-1185">Reference proteome</keyword>
<accession>A0AAD2D1B0</accession>
<evidence type="ECO:0000313" key="3">
    <source>
        <dbReference type="Proteomes" id="UP001295684"/>
    </source>
</evidence>
<dbReference type="Proteomes" id="UP001295684">
    <property type="component" value="Unassembled WGS sequence"/>
</dbReference>
<dbReference type="PANTHER" id="PTHR31964">
    <property type="entry name" value="ADENINE NUCLEOTIDE ALPHA HYDROLASES-LIKE SUPERFAMILY PROTEIN"/>
    <property type="match status" value="1"/>
</dbReference>
<proteinExistence type="predicted"/>
<evidence type="ECO:0000259" key="1">
    <source>
        <dbReference type="Pfam" id="PF00582"/>
    </source>
</evidence>
<reference evidence="2" key="1">
    <citation type="submission" date="2023-07" db="EMBL/GenBank/DDBJ databases">
        <authorList>
            <consortium name="AG Swart"/>
            <person name="Singh M."/>
            <person name="Singh A."/>
            <person name="Seah K."/>
            <person name="Emmerich C."/>
        </authorList>
    </citation>
    <scope>NUCLEOTIDE SEQUENCE</scope>
    <source>
        <strain evidence="2">DP1</strain>
    </source>
</reference>
<dbReference type="AlphaFoldDB" id="A0AAD2D1B0"/>
<gene>
    <name evidence="2" type="ORF">ECRASSUSDP1_LOCUS18577</name>
</gene>
<comment type="caution">
    <text evidence="2">The sequence shown here is derived from an EMBL/GenBank/DDBJ whole genome shotgun (WGS) entry which is preliminary data.</text>
</comment>
<dbReference type="PANTHER" id="PTHR31964:SF113">
    <property type="entry name" value="USPA DOMAIN-CONTAINING PROTEIN"/>
    <property type="match status" value="1"/>
</dbReference>
<dbReference type="Pfam" id="PF00582">
    <property type="entry name" value="Usp"/>
    <property type="match status" value="1"/>
</dbReference>
<sequence>MESTSEESKSTDIRWNICVDGSDICVSAFNTVFKNLRKSDDYTIVTHVSNDSKTYLDMKYKPDIIKQDYESWMIGLHSSKWELVFHKKESGLTTQEQIVELAENYRSDILVLGYHGRKGAKEDPTLLGSNVDLMAQNPVCPLLVIKREENREDKENKGFRFVVCIDGRTKSYKALNTVTQVMDKEKDEVIVLTVSREVIDTEAVKERTSGFLDEAGVKNHHCELLEREFDERYFEALIDYINVDDTPYVDFVVLANRGIENKHYSKDKYLGKVAKEVLFQSKANVLLVT</sequence>
<dbReference type="InterPro" id="IPR006016">
    <property type="entry name" value="UspA"/>
</dbReference>